<dbReference type="EMBL" id="JACHMH010000001">
    <property type="protein sequence ID" value="MBB4677851.1"/>
    <property type="molecule type" value="Genomic_DNA"/>
</dbReference>
<keyword evidence="2" id="KW-0238">DNA-binding</keyword>
<dbReference type="AlphaFoldDB" id="A0A7W7CDD9"/>
<keyword evidence="3" id="KW-1185">Reference proteome</keyword>
<reference evidence="2 3" key="1">
    <citation type="submission" date="2020-08" db="EMBL/GenBank/DDBJ databases">
        <title>Sequencing the genomes of 1000 actinobacteria strains.</title>
        <authorList>
            <person name="Klenk H.-P."/>
        </authorList>
    </citation>
    <scope>NUCLEOTIDE SEQUENCE [LARGE SCALE GENOMIC DNA]</scope>
    <source>
        <strain evidence="2 3">DSM 44230</strain>
    </source>
</reference>
<name>A0A7W7CDD9_9PSEU</name>
<comment type="caution">
    <text evidence="2">The sequence shown here is derived from an EMBL/GenBank/DDBJ whole genome shotgun (WGS) entry which is preliminary data.</text>
</comment>
<dbReference type="InterPro" id="IPR036390">
    <property type="entry name" value="WH_DNA-bd_sf"/>
</dbReference>
<dbReference type="InterPro" id="IPR036388">
    <property type="entry name" value="WH-like_DNA-bd_sf"/>
</dbReference>
<evidence type="ECO:0000313" key="3">
    <source>
        <dbReference type="Proteomes" id="UP000533598"/>
    </source>
</evidence>
<dbReference type="InterPro" id="IPR000835">
    <property type="entry name" value="HTH_MarR-typ"/>
</dbReference>
<dbReference type="SMART" id="SM00347">
    <property type="entry name" value="HTH_MARR"/>
    <property type="match status" value="1"/>
</dbReference>
<dbReference type="Gene3D" id="1.10.10.10">
    <property type="entry name" value="Winged helix-like DNA-binding domain superfamily/Winged helix DNA-binding domain"/>
    <property type="match status" value="1"/>
</dbReference>
<proteinExistence type="predicted"/>
<evidence type="ECO:0000259" key="1">
    <source>
        <dbReference type="PROSITE" id="PS50995"/>
    </source>
</evidence>
<sequence>MPAPGKRDSARSTDCRTQLADDLFAVLPRLRMAVLRNTRRHFPHPPLPEAQANLLRTVAARPGLTVREAAQTLQLAANTVSTLVAALGAEDLLERRTCPKDRRSARLHPTELALGRLAEFDGHRRRVVAAAFSRMSAAELDTLQDALPALHQLIAELDDQED</sequence>
<organism evidence="2 3">
    <name type="scientific">Crossiella cryophila</name>
    <dbReference type="NCBI Taxonomy" id="43355"/>
    <lineage>
        <taxon>Bacteria</taxon>
        <taxon>Bacillati</taxon>
        <taxon>Actinomycetota</taxon>
        <taxon>Actinomycetes</taxon>
        <taxon>Pseudonocardiales</taxon>
        <taxon>Pseudonocardiaceae</taxon>
        <taxon>Crossiella</taxon>
    </lineage>
</organism>
<dbReference type="GO" id="GO:0003677">
    <property type="term" value="F:DNA binding"/>
    <property type="evidence" value="ECO:0007669"/>
    <property type="project" value="UniProtKB-KW"/>
</dbReference>
<dbReference type="Proteomes" id="UP000533598">
    <property type="component" value="Unassembled WGS sequence"/>
</dbReference>
<dbReference type="GO" id="GO:0003700">
    <property type="term" value="F:DNA-binding transcription factor activity"/>
    <property type="evidence" value="ECO:0007669"/>
    <property type="project" value="InterPro"/>
</dbReference>
<protein>
    <submittedName>
        <fullName evidence="2">DNA-binding MarR family transcriptional regulator</fullName>
    </submittedName>
</protein>
<gene>
    <name evidence="2" type="ORF">HNR67_003969</name>
</gene>
<dbReference type="PANTHER" id="PTHR33164:SF103">
    <property type="entry name" value="REGULATORY PROTEIN MARR"/>
    <property type="match status" value="1"/>
</dbReference>
<dbReference type="RefSeq" id="WP_185003747.1">
    <property type="nucleotide sequence ID" value="NZ_BAAAUI010000044.1"/>
</dbReference>
<dbReference type="InterPro" id="IPR039422">
    <property type="entry name" value="MarR/SlyA-like"/>
</dbReference>
<evidence type="ECO:0000313" key="2">
    <source>
        <dbReference type="EMBL" id="MBB4677851.1"/>
    </source>
</evidence>
<dbReference type="Pfam" id="PF12802">
    <property type="entry name" value="MarR_2"/>
    <property type="match status" value="1"/>
</dbReference>
<feature type="domain" description="HTH marR-type" evidence="1">
    <location>
        <begin position="20"/>
        <end position="152"/>
    </location>
</feature>
<accession>A0A7W7CDD9</accession>
<dbReference type="SUPFAM" id="SSF46785">
    <property type="entry name" value="Winged helix' DNA-binding domain"/>
    <property type="match status" value="1"/>
</dbReference>
<dbReference type="GO" id="GO:0006950">
    <property type="term" value="P:response to stress"/>
    <property type="evidence" value="ECO:0007669"/>
    <property type="project" value="TreeGrafter"/>
</dbReference>
<dbReference type="PANTHER" id="PTHR33164">
    <property type="entry name" value="TRANSCRIPTIONAL REGULATOR, MARR FAMILY"/>
    <property type="match status" value="1"/>
</dbReference>
<dbReference type="PROSITE" id="PS50995">
    <property type="entry name" value="HTH_MARR_2"/>
    <property type="match status" value="1"/>
</dbReference>